<dbReference type="AlphaFoldDB" id="A0A3B1BL94"/>
<name>A0A3B1BL94_9ZZZZ</name>
<organism evidence="1">
    <name type="scientific">hydrothermal vent metagenome</name>
    <dbReference type="NCBI Taxonomy" id="652676"/>
    <lineage>
        <taxon>unclassified sequences</taxon>
        <taxon>metagenomes</taxon>
        <taxon>ecological metagenomes</taxon>
    </lineage>
</organism>
<proteinExistence type="predicted"/>
<protein>
    <submittedName>
        <fullName evidence="1">Uncharacterized protein</fullName>
    </submittedName>
</protein>
<evidence type="ECO:0000313" key="1">
    <source>
        <dbReference type="EMBL" id="VAX12923.1"/>
    </source>
</evidence>
<dbReference type="EMBL" id="UOFZ01000073">
    <property type="protein sequence ID" value="VAX12923.1"/>
    <property type="molecule type" value="Genomic_DNA"/>
</dbReference>
<accession>A0A3B1BL94</accession>
<gene>
    <name evidence="1" type="ORF">MNBD_GAMMA24-1524</name>
</gene>
<sequence length="40" mass="3893">MKIFTKTLLAAGILVVTGVANAVPITGSVGFTGGWSTGGV</sequence>
<feature type="non-terminal residue" evidence="1">
    <location>
        <position position="40"/>
    </location>
</feature>
<reference evidence="1" key="1">
    <citation type="submission" date="2018-06" db="EMBL/GenBank/DDBJ databases">
        <authorList>
            <person name="Zhirakovskaya E."/>
        </authorList>
    </citation>
    <scope>NUCLEOTIDE SEQUENCE</scope>
</reference>